<evidence type="ECO:0000313" key="1">
    <source>
        <dbReference type="EMBL" id="OCS89872.1"/>
    </source>
</evidence>
<name>A0A1C0YRS7_9BACL</name>
<dbReference type="EMBL" id="MATO01000039">
    <property type="protein sequence ID" value="OCS89872.1"/>
    <property type="molecule type" value="Genomic_DNA"/>
</dbReference>
<organism evidence="1 2">
    <name type="scientific">Caryophanon latum</name>
    <dbReference type="NCBI Taxonomy" id="33977"/>
    <lineage>
        <taxon>Bacteria</taxon>
        <taxon>Bacillati</taxon>
        <taxon>Bacillota</taxon>
        <taxon>Bacilli</taxon>
        <taxon>Bacillales</taxon>
        <taxon>Caryophanaceae</taxon>
        <taxon>Caryophanon</taxon>
    </lineage>
</organism>
<dbReference type="OrthoDB" id="2598322at2"/>
<keyword evidence="2" id="KW-1185">Reference proteome</keyword>
<protein>
    <submittedName>
        <fullName evidence="1">Uncharacterized protein</fullName>
    </submittedName>
</protein>
<dbReference type="Proteomes" id="UP000093482">
    <property type="component" value="Unassembled WGS sequence"/>
</dbReference>
<accession>A0A1C0YRS7</accession>
<evidence type="ECO:0000313" key="2">
    <source>
        <dbReference type="Proteomes" id="UP000093482"/>
    </source>
</evidence>
<proteinExistence type="predicted"/>
<gene>
    <name evidence="1" type="ORF">A6K76_12155</name>
</gene>
<sequence length="197" mass="23552">MQFFEGYVNCYRTMNLSADHNTSMFTKREIEFFMKLGEMLGFHVFIEDFKPNEELGRSRPMDLAWWKWDARIDLKHYAYLALHLERESLAQKDIETIDKLFSTTDSGYVPHNVIGIQYVTSADRMDLLNERILEKNKVQQSNVLIVYRYIDDVLNVQRVHAYSITNEGIKEERNAILQQDRLGYYYMCFEEEYARIK</sequence>
<comment type="caution">
    <text evidence="1">The sequence shown here is derived from an EMBL/GenBank/DDBJ whole genome shotgun (WGS) entry which is preliminary data.</text>
</comment>
<reference evidence="1 2" key="1">
    <citation type="submission" date="2016-07" db="EMBL/GenBank/DDBJ databases">
        <title>Caryophanon latum genome sequencing.</title>
        <authorList>
            <person name="Verma A."/>
            <person name="Pal Y."/>
            <person name="Krishnamurthi S."/>
        </authorList>
    </citation>
    <scope>NUCLEOTIDE SEQUENCE [LARGE SCALE GENOMIC DNA]</scope>
    <source>
        <strain evidence="1 2">DSM 14151</strain>
    </source>
</reference>
<dbReference type="AlphaFoldDB" id="A0A1C0YRS7"/>